<dbReference type="SUPFAM" id="SSF55120">
    <property type="entry name" value="Pseudouridine synthase"/>
    <property type="match status" value="1"/>
</dbReference>
<dbReference type="EMBL" id="JACGWJ010000008">
    <property type="protein sequence ID" value="KAL0403466.1"/>
    <property type="molecule type" value="Genomic_DNA"/>
</dbReference>
<comment type="caution">
    <text evidence="1">The sequence shown here is derived from an EMBL/GenBank/DDBJ whole genome shotgun (WGS) entry which is preliminary data.</text>
</comment>
<sequence>MVSFGEPWPEFNDGIYYRDLLRASDAGATLIEFYSRKYESSAPLHGWLQRIHNKQITIDGCVVTDPNTILRGYERPGKPVPGDCGYHLHAHRLVFPHPVTNEIIKIAAPLPSILLTPEESEAKHAS</sequence>
<organism evidence="1">
    <name type="scientific">Sesamum radiatum</name>
    <name type="common">Black benniseed</name>
    <dbReference type="NCBI Taxonomy" id="300843"/>
    <lineage>
        <taxon>Eukaryota</taxon>
        <taxon>Viridiplantae</taxon>
        <taxon>Streptophyta</taxon>
        <taxon>Embryophyta</taxon>
        <taxon>Tracheophyta</taxon>
        <taxon>Spermatophyta</taxon>
        <taxon>Magnoliopsida</taxon>
        <taxon>eudicotyledons</taxon>
        <taxon>Gunneridae</taxon>
        <taxon>Pentapetalae</taxon>
        <taxon>asterids</taxon>
        <taxon>lamiids</taxon>
        <taxon>Lamiales</taxon>
        <taxon>Pedaliaceae</taxon>
        <taxon>Sesamum</taxon>
    </lineage>
</organism>
<dbReference type="GO" id="GO:0001522">
    <property type="term" value="P:pseudouridine synthesis"/>
    <property type="evidence" value="ECO:0007669"/>
    <property type="project" value="InterPro"/>
</dbReference>
<dbReference type="AlphaFoldDB" id="A0AAW2TII2"/>
<reference evidence="1" key="2">
    <citation type="journal article" date="2024" name="Plant">
        <title>Genomic evolution and insights into agronomic trait innovations of Sesamum species.</title>
        <authorList>
            <person name="Miao H."/>
            <person name="Wang L."/>
            <person name="Qu L."/>
            <person name="Liu H."/>
            <person name="Sun Y."/>
            <person name="Le M."/>
            <person name="Wang Q."/>
            <person name="Wei S."/>
            <person name="Zheng Y."/>
            <person name="Lin W."/>
            <person name="Duan Y."/>
            <person name="Cao H."/>
            <person name="Xiong S."/>
            <person name="Wang X."/>
            <person name="Wei L."/>
            <person name="Li C."/>
            <person name="Ma Q."/>
            <person name="Ju M."/>
            <person name="Zhao R."/>
            <person name="Li G."/>
            <person name="Mu C."/>
            <person name="Tian Q."/>
            <person name="Mei H."/>
            <person name="Zhang T."/>
            <person name="Gao T."/>
            <person name="Zhang H."/>
        </authorList>
    </citation>
    <scope>NUCLEOTIDE SEQUENCE</scope>
    <source>
        <strain evidence="1">G02</strain>
    </source>
</reference>
<proteinExistence type="predicted"/>
<gene>
    <name evidence="1" type="ORF">Sradi_1987400</name>
</gene>
<reference evidence="1" key="1">
    <citation type="submission" date="2020-06" db="EMBL/GenBank/DDBJ databases">
        <authorList>
            <person name="Li T."/>
            <person name="Hu X."/>
            <person name="Zhang T."/>
            <person name="Song X."/>
            <person name="Zhang H."/>
            <person name="Dai N."/>
            <person name="Sheng W."/>
            <person name="Hou X."/>
            <person name="Wei L."/>
        </authorList>
    </citation>
    <scope>NUCLEOTIDE SEQUENCE</scope>
    <source>
        <strain evidence="1">G02</strain>
        <tissue evidence="1">Leaf</tissue>
    </source>
</reference>
<dbReference type="GO" id="GO:0003723">
    <property type="term" value="F:RNA binding"/>
    <property type="evidence" value="ECO:0007669"/>
    <property type="project" value="InterPro"/>
</dbReference>
<name>A0AAW2TII2_SESRA</name>
<dbReference type="InterPro" id="IPR020103">
    <property type="entry name" value="PsdUridine_synth_cat_dom_sf"/>
</dbReference>
<dbReference type="GO" id="GO:0009982">
    <property type="term" value="F:pseudouridine synthase activity"/>
    <property type="evidence" value="ECO:0007669"/>
    <property type="project" value="InterPro"/>
</dbReference>
<evidence type="ECO:0000313" key="1">
    <source>
        <dbReference type="EMBL" id="KAL0403466.1"/>
    </source>
</evidence>
<protein>
    <submittedName>
        <fullName evidence="1">RNA pseudouridine synthase 5</fullName>
    </submittedName>
</protein>
<accession>A0AAW2TII2</accession>